<feature type="domain" description="Peptidase M16 N-terminal" evidence="3">
    <location>
        <begin position="12"/>
        <end position="158"/>
    </location>
</feature>
<dbReference type="InterPro" id="IPR007863">
    <property type="entry name" value="Peptidase_M16_C"/>
</dbReference>
<comment type="similarity">
    <text evidence="1 2">Belongs to the peptidase M16 family.</text>
</comment>
<dbReference type="GO" id="GO:0004222">
    <property type="term" value="F:metalloendopeptidase activity"/>
    <property type="evidence" value="ECO:0007669"/>
    <property type="project" value="InterPro"/>
</dbReference>
<dbReference type="InterPro" id="IPR001431">
    <property type="entry name" value="Pept_M16_Zn_BS"/>
</dbReference>
<dbReference type="InterPro" id="IPR011765">
    <property type="entry name" value="Pept_M16_N"/>
</dbReference>
<dbReference type="Gene3D" id="3.30.830.10">
    <property type="entry name" value="Metalloenzyme, LuxS/M16 peptidase-like"/>
    <property type="match status" value="2"/>
</dbReference>
<protein>
    <submittedName>
        <fullName evidence="5">Peptidase M16</fullName>
    </submittedName>
</protein>
<dbReference type="InterPro" id="IPR011249">
    <property type="entry name" value="Metalloenz_LuxS/M16"/>
</dbReference>
<evidence type="ECO:0000259" key="3">
    <source>
        <dbReference type="Pfam" id="PF00675"/>
    </source>
</evidence>
<dbReference type="PROSITE" id="PS00143">
    <property type="entry name" value="INSULINASE"/>
    <property type="match status" value="1"/>
</dbReference>
<sequence length="418" mass="46919">MIAKHTLSNGVRVVAEKMPHVRSVAFGLWIGTGSRNETPENNGISHFLEHMMFKGTDRRTTKELAETFDEIGGQVNAFTSKEMTCYYAKVLDQHLHVAMDVLSDMFFYSTLAEEEIAKERKVIVEEIRMVEDTPDDIVHDWLSLAAMQEHSLGLPVLGGVETVNGFNRTRLIEYRRKQYQPQQLVIALAGNLPDDYLEQLEQRFNGFEGEGFSAKKEPPPYTGDWIAKKKPIEQTHLCLGLPGLSIGDSGIYALILLNNLLGGNMSSRLFQEVREERGLAYSVFSYHSAYSDSGLFTIYAGTAPGQENEVIEVMIRELDELRQHGVTDAELQKGKEQLKGSLMMSLESTENRMGRLGKNELLLREHPSLDEVVRKIEGLSREDILNTARRVFSNPLALSVISPDGGVPSAYRRDALVL</sequence>
<dbReference type="InterPro" id="IPR050361">
    <property type="entry name" value="MPP/UQCRC_Complex"/>
</dbReference>
<evidence type="ECO:0000313" key="5">
    <source>
        <dbReference type="EMBL" id="OYD09489.1"/>
    </source>
</evidence>
<evidence type="ECO:0000259" key="4">
    <source>
        <dbReference type="Pfam" id="PF05193"/>
    </source>
</evidence>
<dbReference type="Pfam" id="PF00675">
    <property type="entry name" value="Peptidase_M16"/>
    <property type="match status" value="1"/>
</dbReference>
<dbReference type="RefSeq" id="WP_094262589.1">
    <property type="nucleotide sequence ID" value="NZ_NOWF01000001.1"/>
</dbReference>
<dbReference type="PANTHER" id="PTHR11851:SF49">
    <property type="entry name" value="MITOCHONDRIAL-PROCESSING PEPTIDASE SUBUNIT ALPHA"/>
    <property type="match status" value="1"/>
</dbReference>
<accession>A0A235BBU4</accession>
<dbReference type="EMBL" id="NOWF01000001">
    <property type="protein sequence ID" value="OYD09489.1"/>
    <property type="molecule type" value="Genomic_DNA"/>
</dbReference>
<gene>
    <name evidence="5" type="ORF">CHM34_00255</name>
</gene>
<evidence type="ECO:0000313" key="6">
    <source>
        <dbReference type="Proteomes" id="UP000215459"/>
    </source>
</evidence>
<dbReference type="GO" id="GO:0046872">
    <property type="term" value="F:metal ion binding"/>
    <property type="evidence" value="ECO:0007669"/>
    <property type="project" value="InterPro"/>
</dbReference>
<name>A0A235BBU4_9BACL</name>
<dbReference type="SUPFAM" id="SSF63411">
    <property type="entry name" value="LuxS/MPP-like metallohydrolase"/>
    <property type="match status" value="2"/>
</dbReference>
<dbReference type="OrthoDB" id="9811314at2"/>
<evidence type="ECO:0000256" key="1">
    <source>
        <dbReference type="ARBA" id="ARBA00007261"/>
    </source>
</evidence>
<keyword evidence="6" id="KW-1185">Reference proteome</keyword>
<dbReference type="Proteomes" id="UP000215459">
    <property type="component" value="Unassembled WGS sequence"/>
</dbReference>
<comment type="caution">
    <text evidence="5">The sequence shown here is derived from an EMBL/GenBank/DDBJ whole genome shotgun (WGS) entry which is preliminary data.</text>
</comment>
<dbReference type="AlphaFoldDB" id="A0A235BBU4"/>
<dbReference type="GO" id="GO:0006508">
    <property type="term" value="P:proteolysis"/>
    <property type="evidence" value="ECO:0007669"/>
    <property type="project" value="InterPro"/>
</dbReference>
<reference evidence="5 6" key="1">
    <citation type="submission" date="2017-07" db="EMBL/GenBank/DDBJ databases">
        <title>The genome sequence of Paludifilum halophilum highlights mechanisms for microbial adaptation to high salt environemnts.</title>
        <authorList>
            <person name="Belbahri L."/>
        </authorList>
    </citation>
    <scope>NUCLEOTIDE SEQUENCE [LARGE SCALE GENOMIC DNA]</scope>
    <source>
        <strain evidence="5 6">DSM 102817</strain>
    </source>
</reference>
<evidence type="ECO:0000256" key="2">
    <source>
        <dbReference type="RuleBase" id="RU004447"/>
    </source>
</evidence>
<dbReference type="PANTHER" id="PTHR11851">
    <property type="entry name" value="METALLOPROTEASE"/>
    <property type="match status" value="1"/>
</dbReference>
<feature type="domain" description="Peptidase M16 C-terminal" evidence="4">
    <location>
        <begin position="166"/>
        <end position="338"/>
    </location>
</feature>
<proteinExistence type="inferred from homology"/>
<organism evidence="5 6">
    <name type="scientific">Paludifilum halophilum</name>
    <dbReference type="NCBI Taxonomy" id="1642702"/>
    <lineage>
        <taxon>Bacteria</taxon>
        <taxon>Bacillati</taxon>
        <taxon>Bacillota</taxon>
        <taxon>Bacilli</taxon>
        <taxon>Bacillales</taxon>
        <taxon>Thermoactinomycetaceae</taxon>
        <taxon>Paludifilum</taxon>
    </lineage>
</organism>
<dbReference type="FunFam" id="3.30.830.10:FF:000008">
    <property type="entry name" value="Mitochondrial-processing peptidase subunit beta"/>
    <property type="match status" value="1"/>
</dbReference>
<dbReference type="Pfam" id="PF05193">
    <property type="entry name" value="Peptidase_M16_C"/>
    <property type="match status" value="1"/>
</dbReference>